<sequence>MRINPGIHVLNISPRARQLGIGSGSLLLRNLQDADVAFLGALRGGVPDGTEAAAASALRVPRERAAALIEALRPLLVPHEVSAPPVPSLRSERLAPDGRRLSAAYGINGEEPVRRRSQATVFIDGLGRAGALLARTLATAGVGRLLLRDPAVVAPADVGTAYAVTDIGMNRAAAVKRHLFRIDPTQQVLTVTDGGERTEPRAVDLAVTVRAVGAVPRGSEPGTSPGVPSLLLSVNETGWDVGPLLVPGATPCLECLDRRRADSDPGWYAAVEALAGQDRQRSGAGPVRSPAGNAECAIPEGEEAAGAALAAGAASLAALVFLDGINQPALLSAVLSLRTSDGFSRLQELDYHPACGCRLQHRETRAGRPGHAA</sequence>
<dbReference type="AlphaFoldDB" id="A0A9X1MAK3"/>
<keyword evidence="2" id="KW-0548">Nucleotidyltransferase</keyword>
<dbReference type="GO" id="GO:0008641">
    <property type="term" value="F:ubiquitin-like modifier activating enzyme activity"/>
    <property type="evidence" value="ECO:0007669"/>
    <property type="project" value="InterPro"/>
</dbReference>
<evidence type="ECO:0000313" key="2">
    <source>
        <dbReference type="EMBL" id="MCC3273977.1"/>
    </source>
</evidence>
<dbReference type="Pfam" id="PF00899">
    <property type="entry name" value="ThiF"/>
    <property type="match status" value="1"/>
</dbReference>
<dbReference type="EMBL" id="JAJFZT010000010">
    <property type="protein sequence ID" value="MCC3273977.1"/>
    <property type="molecule type" value="Genomic_DNA"/>
</dbReference>
<protein>
    <submittedName>
        <fullName evidence="2">ThiF family adenylyltransferase</fullName>
    </submittedName>
</protein>
<keyword evidence="2" id="KW-0808">Transferase</keyword>
<name>A0A9X1MAK3_9MICC</name>
<accession>A0A9X1MAK3</accession>
<dbReference type="Proteomes" id="UP000829758">
    <property type="component" value="Chromosome"/>
</dbReference>
<dbReference type="EMBL" id="CP094984">
    <property type="protein sequence ID" value="UON91292.1"/>
    <property type="molecule type" value="Genomic_DNA"/>
</dbReference>
<dbReference type="Proteomes" id="UP001155145">
    <property type="component" value="Unassembled WGS sequence"/>
</dbReference>
<dbReference type="SUPFAM" id="SSF69572">
    <property type="entry name" value="Activating enzymes of the ubiquitin-like proteins"/>
    <property type="match status" value="1"/>
</dbReference>
<evidence type="ECO:0000259" key="1">
    <source>
        <dbReference type="Pfam" id="PF00899"/>
    </source>
</evidence>
<proteinExistence type="predicted"/>
<dbReference type="GO" id="GO:0016779">
    <property type="term" value="F:nucleotidyltransferase activity"/>
    <property type="evidence" value="ECO:0007669"/>
    <property type="project" value="UniProtKB-KW"/>
</dbReference>
<evidence type="ECO:0000313" key="4">
    <source>
        <dbReference type="Proteomes" id="UP000829758"/>
    </source>
</evidence>
<dbReference type="Gene3D" id="3.40.50.720">
    <property type="entry name" value="NAD(P)-binding Rossmann-like Domain"/>
    <property type="match status" value="1"/>
</dbReference>
<dbReference type="InterPro" id="IPR035985">
    <property type="entry name" value="Ubiquitin-activating_enz"/>
</dbReference>
<gene>
    <name evidence="2" type="ORF">LJ755_14720</name>
    <name evidence="3" type="ORF">MUK71_11850</name>
</gene>
<evidence type="ECO:0000313" key="3">
    <source>
        <dbReference type="EMBL" id="UON91292.1"/>
    </source>
</evidence>
<feature type="domain" description="THIF-type NAD/FAD binding fold" evidence="1">
    <location>
        <begin position="109"/>
        <end position="194"/>
    </location>
</feature>
<organism evidence="2 5">
    <name type="scientific">Arthrobacter zhangbolii</name>
    <dbReference type="NCBI Taxonomy" id="2886936"/>
    <lineage>
        <taxon>Bacteria</taxon>
        <taxon>Bacillati</taxon>
        <taxon>Actinomycetota</taxon>
        <taxon>Actinomycetes</taxon>
        <taxon>Micrococcales</taxon>
        <taxon>Micrococcaceae</taxon>
        <taxon>Arthrobacter</taxon>
    </lineage>
</organism>
<dbReference type="RefSeq" id="WP_227929564.1">
    <property type="nucleotide sequence ID" value="NZ_CP094984.1"/>
</dbReference>
<evidence type="ECO:0000313" key="5">
    <source>
        <dbReference type="Proteomes" id="UP001155145"/>
    </source>
</evidence>
<keyword evidence="4" id="KW-1185">Reference proteome</keyword>
<dbReference type="InterPro" id="IPR000594">
    <property type="entry name" value="ThiF_NAD_FAD-bd"/>
</dbReference>
<reference evidence="2" key="1">
    <citation type="submission" date="2021-10" db="EMBL/GenBank/DDBJ databases">
        <title>Novel species in genus Arthrobacter.</title>
        <authorList>
            <person name="Liu Y."/>
        </authorList>
    </citation>
    <scope>NUCLEOTIDE SEQUENCE</scope>
    <source>
        <strain evidence="4">zg-Y462</strain>
        <strain evidence="2">Zg-Y462</strain>
    </source>
</reference>